<evidence type="ECO:0000313" key="2">
    <source>
        <dbReference type="EMBL" id="ROR28434.1"/>
    </source>
</evidence>
<sequence length="186" mass="21377">MKIRWNNMIQDHSITNLRVSILGSLLFIIIVTIMACTKESHKSQLISNGAIKEISAEEQTGKKEIEENTKDNGKIYTYSSDFLNSTEGVKFQAATWRFAKAFFCSDKDEMKKYLKDGVEVKPYEKDVFLDIEYLILKWSLDNILAEDRIGASYQFHLEGEDSDTYLSLSMEKVDGEWKVASYGLEK</sequence>
<keyword evidence="1" id="KW-0812">Transmembrane</keyword>
<evidence type="ECO:0000256" key="1">
    <source>
        <dbReference type="SAM" id="Phobius"/>
    </source>
</evidence>
<keyword evidence="1" id="KW-0472">Membrane</keyword>
<name>A0A3N1XP22_9FIRM</name>
<dbReference type="RefSeq" id="WP_123608946.1">
    <property type="nucleotide sequence ID" value="NZ_RJVG01000004.1"/>
</dbReference>
<dbReference type="EMBL" id="RJVG01000004">
    <property type="protein sequence ID" value="ROR28434.1"/>
    <property type="molecule type" value="Genomic_DNA"/>
</dbReference>
<gene>
    <name evidence="2" type="ORF">EDD66_10415</name>
</gene>
<feature type="transmembrane region" description="Helical" evidence="1">
    <location>
        <begin position="20"/>
        <end position="37"/>
    </location>
</feature>
<proteinExistence type="predicted"/>
<reference evidence="2 3" key="1">
    <citation type="submission" date="2018-11" db="EMBL/GenBank/DDBJ databases">
        <title>Genomic Encyclopedia of Type Strains, Phase IV (KMG-IV): sequencing the most valuable type-strain genomes for metagenomic binning, comparative biology and taxonomic classification.</title>
        <authorList>
            <person name="Goeker M."/>
        </authorList>
    </citation>
    <scope>NUCLEOTIDE SEQUENCE [LARGE SCALE GENOMIC DNA]</scope>
    <source>
        <strain evidence="2 3">DSM 26537</strain>
    </source>
</reference>
<keyword evidence="1" id="KW-1133">Transmembrane helix</keyword>
<dbReference type="AlphaFoldDB" id="A0A3N1XP22"/>
<accession>A0A3N1XP22</accession>
<protein>
    <submittedName>
        <fullName evidence="2">Uncharacterized protein</fullName>
    </submittedName>
</protein>
<dbReference type="Proteomes" id="UP000273083">
    <property type="component" value="Unassembled WGS sequence"/>
</dbReference>
<keyword evidence="3" id="KW-1185">Reference proteome</keyword>
<dbReference type="OrthoDB" id="9801008at2"/>
<evidence type="ECO:0000313" key="3">
    <source>
        <dbReference type="Proteomes" id="UP000273083"/>
    </source>
</evidence>
<organism evidence="2 3">
    <name type="scientific">Mobilisporobacter senegalensis</name>
    <dbReference type="NCBI Taxonomy" id="1329262"/>
    <lineage>
        <taxon>Bacteria</taxon>
        <taxon>Bacillati</taxon>
        <taxon>Bacillota</taxon>
        <taxon>Clostridia</taxon>
        <taxon>Lachnospirales</taxon>
        <taxon>Lachnospiraceae</taxon>
        <taxon>Mobilisporobacter</taxon>
    </lineage>
</organism>
<comment type="caution">
    <text evidence="2">The sequence shown here is derived from an EMBL/GenBank/DDBJ whole genome shotgun (WGS) entry which is preliminary data.</text>
</comment>